<reference evidence="1 2" key="1">
    <citation type="submission" date="2019-07" db="EMBL/GenBank/DDBJ databases">
        <title>The draft genome sequence of Aquimarina algiphila M91.</title>
        <authorList>
            <person name="Meng X."/>
        </authorList>
    </citation>
    <scope>NUCLEOTIDE SEQUENCE [LARGE SCALE GENOMIC DNA]</scope>
    <source>
        <strain evidence="1 2">M91</strain>
    </source>
</reference>
<proteinExistence type="predicted"/>
<dbReference type="Proteomes" id="UP000318833">
    <property type="component" value="Unassembled WGS sequence"/>
</dbReference>
<evidence type="ECO:0000313" key="1">
    <source>
        <dbReference type="EMBL" id="TSE07425.1"/>
    </source>
</evidence>
<comment type="caution">
    <text evidence="1">The sequence shown here is derived from an EMBL/GenBank/DDBJ whole genome shotgun (WGS) entry which is preliminary data.</text>
</comment>
<dbReference type="EMBL" id="VLNR01000033">
    <property type="protein sequence ID" value="TSE07425.1"/>
    <property type="molecule type" value="Genomic_DNA"/>
</dbReference>
<accession>A0A554VIE3</accession>
<gene>
    <name evidence="1" type="ORF">FOF46_16035</name>
</gene>
<dbReference type="RefSeq" id="WP_143917155.1">
    <property type="nucleotide sequence ID" value="NZ_CANMXV010000038.1"/>
</dbReference>
<organism evidence="1 2">
    <name type="scientific">Aquimarina algiphila</name>
    <dbReference type="NCBI Taxonomy" id="2047982"/>
    <lineage>
        <taxon>Bacteria</taxon>
        <taxon>Pseudomonadati</taxon>
        <taxon>Bacteroidota</taxon>
        <taxon>Flavobacteriia</taxon>
        <taxon>Flavobacteriales</taxon>
        <taxon>Flavobacteriaceae</taxon>
        <taxon>Aquimarina</taxon>
    </lineage>
</organism>
<protein>
    <submittedName>
        <fullName evidence="1">Uncharacterized protein</fullName>
    </submittedName>
</protein>
<name>A0A554VIE3_9FLAO</name>
<keyword evidence="2" id="KW-1185">Reference proteome</keyword>
<sequence>MSIQQFIDHQITMNMSPFIGLLDSIDSEALPNEYVELISHSDVDGEPVEILEYWGVSEWLALQLQGRKEAVSMNFNGMPTWGRTTSGQAIKLDSVIRDIYQEHYA</sequence>
<evidence type="ECO:0000313" key="2">
    <source>
        <dbReference type="Proteomes" id="UP000318833"/>
    </source>
</evidence>
<dbReference type="AlphaFoldDB" id="A0A554VIE3"/>
<dbReference type="OrthoDB" id="8452116at2"/>